<dbReference type="GO" id="GO:0036374">
    <property type="term" value="F:glutathione hydrolase activity"/>
    <property type="evidence" value="ECO:0007669"/>
    <property type="project" value="InterPro"/>
</dbReference>
<protein>
    <recommendedName>
        <fullName evidence="7">Gamma-glutamyltransferase</fullName>
    </recommendedName>
</protein>
<proteinExistence type="predicted"/>
<evidence type="ECO:0000256" key="2">
    <source>
        <dbReference type="PIRSR" id="PIRSR600101-1"/>
    </source>
</evidence>
<evidence type="ECO:0000256" key="1">
    <source>
        <dbReference type="ARBA" id="ARBA00084097"/>
    </source>
</evidence>
<keyword evidence="1" id="KW-1202">Platelet aggregation activating toxin</keyword>
<dbReference type="GO" id="GO:0006751">
    <property type="term" value="P:glutathione catabolic process"/>
    <property type="evidence" value="ECO:0007669"/>
    <property type="project" value="InterPro"/>
</dbReference>
<dbReference type="InterPro" id="IPR029055">
    <property type="entry name" value="Ntn_hydrolases_N"/>
</dbReference>
<dbReference type="PANTHER" id="PTHR11686:SF9">
    <property type="entry name" value="RE13973P"/>
    <property type="match status" value="1"/>
</dbReference>
<dbReference type="Proteomes" id="UP000678499">
    <property type="component" value="Unassembled WGS sequence"/>
</dbReference>
<name>A0A7R9BJC4_9CRUS</name>
<organism evidence="5">
    <name type="scientific">Notodromas monacha</name>
    <dbReference type="NCBI Taxonomy" id="399045"/>
    <lineage>
        <taxon>Eukaryota</taxon>
        <taxon>Metazoa</taxon>
        <taxon>Ecdysozoa</taxon>
        <taxon>Arthropoda</taxon>
        <taxon>Crustacea</taxon>
        <taxon>Oligostraca</taxon>
        <taxon>Ostracoda</taxon>
        <taxon>Podocopa</taxon>
        <taxon>Podocopida</taxon>
        <taxon>Cypridocopina</taxon>
        <taxon>Cypridoidea</taxon>
        <taxon>Cyprididae</taxon>
        <taxon>Notodromas</taxon>
    </lineage>
</organism>
<sequence length="497" mass="53962">MLERGGSAVDAAIAGLLCNGVVNPQSMGIGGGKAMGIPGEIAGYWEAHLKFGKLPWAELFQPAIELCINGSTVQPPLAKSLQSKKEQILAEPTLRDIFTQPGGKDVLKEGDTMYRQQLGETLQKIAENGANVFYNGSVSKDLLADLSQPDGINSPITAKDLSSYRYSIHSIRRGSKVLHTTNVPSSGPVLGFILNAMKEFYPNKSEIPFGNWSRSDQGLFFHRLTEVYKHAYGRRSFLGDPKFVSDNVDHRQTLNSLGDPRFARFIKSQINDSSTYEDLAYYGARSGATEPRDSGTAHLSVVSPDGVAVAVTSTINTAFGAMFRSTRTGIIMNNEMDDFANPGPNSWGQEALENQQNNNLPEPGKRPMSSMCPSVIVGRDSGQIQAVIGGAGGTKIITAVSQVPTAATVLLLSEIGGMDLLAATEFRRLHHQLLPKEIMFESDFPRDILEELESRGHTTKQYNSFPGSVVVSVHKDINSTWLGVFDPRKLGEVDGID</sequence>
<dbReference type="PRINTS" id="PR01210">
    <property type="entry name" value="GGTRANSPTASE"/>
</dbReference>
<reference evidence="5" key="1">
    <citation type="submission" date="2020-11" db="EMBL/GenBank/DDBJ databases">
        <authorList>
            <person name="Tran Van P."/>
        </authorList>
    </citation>
    <scope>NUCLEOTIDE SEQUENCE</scope>
</reference>
<dbReference type="FunFam" id="1.10.246.130:FF:000001">
    <property type="entry name" value="Gamma-glutamyltransferase 5 isoform 1"/>
    <property type="match status" value="1"/>
</dbReference>
<feature type="compositionally biased region" description="Low complexity" evidence="4">
    <location>
        <begin position="352"/>
        <end position="362"/>
    </location>
</feature>
<evidence type="ECO:0008006" key="7">
    <source>
        <dbReference type="Google" id="ProtNLM"/>
    </source>
</evidence>
<dbReference type="FunFam" id="3.60.20.40:FF:000001">
    <property type="entry name" value="Gamma-glutamyltranspeptidase 1"/>
    <property type="match status" value="1"/>
</dbReference>
<dbReference type="InterPro" id="IPR000101">
    <property type="entry name" value="GGT_peptidase"/>
</dbReference>
<feature type="binding site" evidence="3">
    <location>
        <position position="393"/>
    </location>
    <ligand>
        <name>L-glutamate</name>
        <dbReference type="ChEBI" id="CHEBI:29985"/>
    </ligand>
</feature>
<evidence type="ECO:0000313" key="5">
    <source>
        <dbReference type="EMBL" id="CAD7275553.1"/>
    </source>
</evidence>
<dbReference type="AlphaFoldDB" id="A0A7R9BJC4"/>
<accession>A0A7R9BJC4</accession>
<dbReference type="Pfam" id="PF01019">
    <property type="entry name" value="G_glu_transpept"/>
    <property type="match status" value="1"/>
</dbReference>
<dbReference type="EMBL" id="CAJPEX010000438">
    <property type="protein sequence ID" value="CAG0915705.1"/>
    <property type="molecule type" value="Genomic_DNA"/>
</dbReference>
<keyword evidence="1" id="KW-0800">Toxin</keyword>
<feature type="binding site" evidence="3">
    <location>
        <begin position="369"/>
        <end position="370"/>
    </location>
    <ligand>
        <name>L-glutamate</name>
        <dbReference type="ChEBI" id="CHEBI:29985"/>
    </ligand>
</feature>
<keyword evidence="1" id="KW-1199">Hemostasis impairing toxin</keyword>
<gene>
    <name evidence="5" type="ORF">NMOB1V02_LOCUS3345</name>
</gene>
<dbReference type="Gene3D" id="1.10.246.130">
    <property type="match status" value="1"/>
</dbReference>
<dbReference type="SUPFAM" id="SSF56235">
    <property type="entry name" value="N-terminal nucleophile aminohydrolases (Ntn hydrolases)"/>
    <property type="match status" value="1"/>
</dbReference>
<evidence type="ECO:0000313" key="6">
    <source>
        <dbReference type="Proteomes" id="UP000678499"/>
    </source>
</evidence>
<evidence type="ECO:0000256" key="4">
    <source>
        <dbReference type="SAM" id="MobiDB-lite"/>
    </source>
</evidence>
<feature type="binding site" evidence="3">
    <location>
        <position position="338"/>
    </location>
    <ligand>
        <name>L-glutamate</name>
        <dbReference type="ChEBI" id="CHEBI:29985"/>
    </ligand>
</feature>
<dbReference type="PANTHER" id="PTHR11686">
    <property type="entry name" value="GAMMA GLUTAMYL TRANSPEPTIDASE"/>
    <property type="match status" value="1"/>
</dbReference>
<evidence type="ECO:0000256" key="3">
    <source>
        <dbReference type="PIRSR" id="PIRSR600101-2"/>
    </source>
</evidence>
<dbReference type="InterPro" id="IPR043137">
    <property type="entry name" value="GGT_ssub_C"/>
</dbReference>
<dbReference type="Gene3D" id="3.60.20.40">
    <property type="match status" value="1"/>
</dbReference>
<feature type="region of interest" description="Disordered" evidence="4">
    <location>
        <begin position="341"/>
        <end position="368"/>
    </location>
</feature>
<dbReference type="EMBL" id="OA882475">
    <property type="protein sequence ID" value="CAD7275553.1"/>
    <property type="molecule type" value="Genomic_DNA"/>
</dbReference>
<dbReference type="InterPro" id="IPR043138">
    <property type="entry name" value="GGT_lsub"/>
</dbReference>
<feature type="active site" description="Nucleophile" evidence="2">
    <location>
        <position position="296"/>
    </location>
</feature>
<dbReference type="GO" id="GO:0005886">
    <property type="term" value="C:plasma membrane"/>
    <property type="evidence" value="ECO:0007669"/>
    <property type="project" value="TreeGrafter"/>
</dbReference>
<feature type="binding site" evidence="3">
    <location>
        <begin position="314"/>
        <end position="316"/>
    </location>
    <ligand>
        <name>L-glutamate</name>
        <dbReference type="ChEBI" id="CHEBI:29985"/>
    </ligand>
</feature>
<dbReference type="OrthoDB" id="1081007at2759"/>
<keyword evidence="6" id="KW-1185">Reference proteome</keyword>